<reference evidence="8" key="1">
    <citation type="journal article" date="2021" name="PeerJ">
        <title>Extensive microbial diversity within the chicken gut microbiome revealed by metagenomics and culture.</title>
        <authorList>
            <person name="Gilroy R."/>
            <person name="Ravi A."/>
            <person name="Getino M."/>
            <person name="Pursley I."/>
            <person name="Horton D.L."/>
            <person name="Alikhan N.F."/>
            <person name="Baker D."/>
            <person name="Gharbi K."/>
            <person name="Hall N."/>
            <person name="Watson M."/>
            <person name="Adriaenssens E.M."/>
            <person name="Foster-Nyarko E."/>
            <person name="Jarju S."/>
            <person name="Secka A."/>
            <person name="Antonio M."/>
            <person name="Oren A."/>
            <person name="Chaudhuri R.R."/>
            <person name="La Ragione R."/>
            <person name="Hildebrand F."/>
            <person name="Pallen M.J."/>
        </authorList>
    </citation>
    <scope>NUCLEOTIDE SEQUENCE</scope>
    <source>
        <strain evidence="8">CHK165-2605</strain>
    </source>
</reference>
<dbReference type="CDD" id="cd00525">
    <property type="entry name" value="AE_Prim_S_like"/>
    <property type="match status" value="1"/>
</dbReference>
<proteinExistence type="predicted"/>
<sequence length="1025" mass="116834">MDRKDKIIQEQKERIIALNEEIQRLHALLSEAGIPYEKKTQENVAVQSDLAVKDAETEQGKRIIPEPITQKHAQYFYSFFKGRKDVYSKRAGKPNPKTGKTGYYTQCWNYWKPGICPKYEKKKMKCSDCPEQRYKELTGKAIMQHLLGLREDCSDVIGVYPMLPDETCNFLVFDFDNHDDNTNGDDFANTDELWREEVNALREICRIYGVDILTERSRSGKGAHIWMFFQESVPARTARLFGTALLTKGAESVNQKNFRTYDRMLPAQDHMPLGGLGNLIALPLQGQALKNGNSAFIDQDWNAYPNQWQQLQNVKKLSKEFIEKKINEWSETGVLGALADLEDIGGEEKEGKSEANIESLAAGQTETNGQSQQVTSWKSGKKSKPWKKKKIQFHPEDVSGQFKIVLANGIYIDKDNLQPRIQNTLRRMAAYSNPQYYKNLAMGFSTRDNPRIVACSEDFDDYICIPKGLQEKLTEKLGEAGIPYEVSDERQTGRNIHVDFAGELYPEQRKAAERMLQYENGILHAATAFGKTAVGAYLIAERKTNALVLVHNKEIMNNWVEDLQKFLDINEEPPEYKTPTGRVKRRKSVIGTRYAGHDSMTGVIDVVMISSLGKPGNIDAVVKDYGLVLIDECHHCASDTAEAVVKEVSARYVYGLTATPKRDDGQEQKIFMQIGPVRYRFSAKDKVKLQGIEHYVYPRFTRLINTTGQDWKINEAYAAVRSSDVRNRQIVSDVEECLKQGRTPLVLTKFKDHADTLLAMLQDKADHVFLLKGGRSRKENEQIREKMKNVPVNESMILVAIGQYIGEGFNYPRLDTMMLATPIAWQGNVEQYSGRLHRDYEGKQDVIIYDYVDTHIRVLDKMYYKRLRAYKKIGYEIIMNTTEKKQETNAIFDSDSYMSVFERDLAEANAEIVISSPGVGARSIRRMLKGLGERHDSGVKITLLTLPADGYPKERIEKTKELLAELTELGVAVMEKPKIHEHFAVIDKKIVWYGSVNLLSNAKEEDNLMRVKSKEIAQELLEIGF</sequence>
<keyword evidence="2" id="KW-0378">Hydrolase</keyword>
<feature type="coiled-coil region" evidence="5">
    <location>
        <begin position="1"/>
        <end position="28"/>
    </location>
</feature>
<dbReference type="PANTHER" id="PTHR11274">
    <property type="entry name" value="RAD25/XP-B DNA REPAIR HELICASE"/>
    <property type="match status" value="1"/>
</dbReference>
<evidence type="ECO:0000256" key="2">
    <source>
        <dbReference type="ARBA" id="ARBA00022801"/>
    </source>
</evidence>
<dbReference type="Pfam" id="PF22548">
    <property type="entry name" value="AEP-TOTE"/>
    <property type="match status" value="1"/>
</dbReference>
<accession>A0A9D2P1K9</accession>
<evidence type="ECO:0000313" key="9">
    <source>
        <dbReference type="Proteomes" id="UP000823895"/>
    </source>
</evidence>
<dbReference type="Proteomes" id="UP000823895">
    <property type="component" value="Unassembled WGS sequence"/>
</dbReference>
<dbReference type="CDD" id="cd18785">
    <property type="entry name" value="SF2_C"/>
    <property type="match status" value="1"/>
</dbReference>
<keyword evidence="4" id="KW-0067">ATP-binding</keyword>
<feature type="non-terminal residue" evidence="8">
    <location>
        <position position="1025"/>
    </location>
</feature>
<dbReference type="InterPro" id="IPR025202">
    <property type="entry name" value="PLD-like_dom"/>
</dbReference>
<comment type="caution">
    <text evidence="8">The sequence shown here is derived from an EMBL/GenBank/DDBJ whole genome shotgun (WGS) entry which is preliminary data.</text>
</comment>
<evidence type="ECO:0000313" key="8">
    <source>
        <dbReference type="EMBL" id="HJC42407.1"/>
    </source>
</evidence>
<evidence type="ECO:0000256" key="3">
    <source>
        <dbReference type="ARBA" id="ARBA00022806"/>
    </source>
</evidence>
<dbReference type="CDD" id="cd09126">
    <property type="entry name" value="PLDc_C_DEXD_like"/>
    <property type="match status" value="1"/>
</dbReference>
<feature type="compositionally biased region" description="Polar residues" evidence="6">
    <location>
        <begin position="362"/>
        <end position="375"/>
    </location>
</feature>
<dbReference type="Pfam" id="PF04851">
    <property type="entry name" value="ResIII"/>
    <property type="match status" value="1"/>
</dbReference>
<dbReference type="InterPro" id="IPR006935">
    <property type="entry name" value="Helicase/UvrB_N"/>
</dbReference>
<organism evidence="8 9">
    <name type="scientific">Candidatus Mediterraneibacter gallistercoris</name>
    <dbReference type="NCBI Taxonomy" id="2838671"/>
    <lineage>
        <taxon>Bacteria</taxon>
        <taxon>Bacillati</taxon>
        <taxon>Bacillota</taxon>
        <taxon>Clostridia</taxon>
        <taxon>Lachnospirales</taxon>
        <taxon>Lachnospiraceae</taxon>
        <taxon>Mediterraneibacter</taxon>
    </lineage>
</organism>
<feature type="domain" description="Helicase ATP-binding" evidence="7">
    <location>
        <begin position="512"/>
        <end position="678"/>
    </location>
</feature>
<keyword evidence="3 8" id="KW-0347">Helicase</keyword>
<name>A0A9D2P1K9_9FIRM</name>
<dbReference type="PANTHER" id="PTHR11274:SF0">
    <property type="entry name" value="GENERAL TRANSCRIPTION AND DNA REPAIR FACTOR IIH HELICASE SUBUNIT XPB"/>
    <property type="match status" value="1"/>
</dbReference>
<keyword evidence="5" id="KW-0175">Coiled coil</keyword>
<evidence type="ECO:0000256" key="1">
    <source>
        <dbReference type="ARBA" id="ARBA00022741"/>
    </source>
</evidence>
<dbReference type="AlphaFoldDB" id="A0A9D2P1K9"/>
<dbReference type="InterPro" id="IPR050615">
    <property type="entry name" value="ATP-dep_DNA_Helicase"/>
</dbReference>
<evidence type="ECO:0000256" key="4">
    <source>
        <dbReference type="ARBA" id="ARBA00022840"/>
    </source>
</evidence>
<dbReference type="InterPro" id="IPR054347">
    <property type="entry name" value="TOTE_primase"/>
</dbReference>
<evidence type="ECO:0000256" key="6">
    <source>
        <dbReference type="SAM" id="MobiDB-lite"/>
    </source>
</evidence>
<dbReference type="InterPro" id="IPR014001">
    <property type="entry name" value="Helicase_ATP-bd"/>
</dbReference>
<dbReference type="SUPFAM" id="SSF52540">
    <property type="entry name" value="P-loop containing nucleoside triphosphate hydrolases"/>
    <property type="match status" value="2"/>
</dbReference>
<keyword evidence="1" id="KW-0547">Nucleotide-binding</keyword>
<dbReference type="Gene3D" id="3.30.870.10">
    <property type="entry name" value="Endonuclease Chain A"/>
    <property type="match status" value="1"/>
</dbReference>
<dbReference type="SUPFAM" id="SSF56024">
    <property type="entry name" value="Phospholipase D/nuclease"/>
    <property type="match status" value="1"/>
</dbReference>
<feature type="region of interest" description="Disordered" evidence="6">
    <location>
        <begin position="361"/>
        <end position="381"/>
    </location>
</feature>
<protein>
    <submittedName>
        <fullName evidence="8">DEAD/DEAH box helicase family protein</fullName>
    </submittedName>
</protein>
<dbReference type="GO" id="GO:0003677">
    <property type="term" value="F:DNA binding"/>
    <property type="evidence" value="ECO:0007669"/>
    <property type="project" value="InterPro"/>
</dbReference>
<evidence type="ECO:0000259" key="7">
    <source>
        <dbReference type="PROSITE" id="PS51192"/>
    </source>
</evidence>
<gene>
    <name evidence="8" type="ORF">H9756_01800</name>
</gene>
<dbReference type="SMART" id="SM00487">
    <property type="entry name" value="DEXDc"/>
    <property type="match status" value="1"/>
</dbReference>
<dbReference type="InterPro" id="IPR027417">
    <property type="entry name" value="P-loop_NTPase"/>
</dbReference>
<reference evidence="8" key="2">
    <citation type="submission" date="2021-04" db="EMBL/GenBank/DDBJ databases">
        <authorList>
            <person name="Gilroy R."/>
        </authorList>
    </citation>
    <scope>NUCLEOTIDE SEQUENCE</scope>
    <source>
        <strain evidence="8">CHK165-2605</strain>
    </source>
</reference>
<dbReference type="EMBL" id="DWWI01000040">
    <property type="protein sequence ID" value="HJC42407.1"/>
    <property type="molecule type" value="Genomic_DNA"/>
</dbReference>
<dbReference type="Gene3D" id="3.40.50.300">
    <property type="entry name" value="P-loop containing nucleotide triphosphate hydrolases"/>
    <property type="match status" value="2"/>
</dbReference>
<dbReference type="CDD" id="cd17926">
    <property type="entry name" value="DEXHc_RE"/>
    <property type="match status" value="1"/>
</dbReference>
<dbReference type="GO" id="GO:0016787">
    <property type="term" value="F:hydrolase activity"/>
    <property type="evidence" value="ECO:0007669"/>
    <property type="project" value="UniProtKB-KW"/>
</dbReference>
<dbReference type="Pfam" id="PF13091">
    <property type="entry name" value="PLDc_2"/>
    <property type="match status" value="1"/>
</dbReference>
<evidence type="ECO:0000256" key="5">
    <source>
        <dbReference type="SAM" id="Coils"/>
    </source>
</evidence>
<dbReference type="GO" id="GO:0004386">
    <property type="term" value="F:helicase activity"/>
    <property type="evidence" value="ECO:0007669"/>
    <property type="project" value="UniProtKB-KW"/>
</dbReference>
<dbReference type="PROSITE" id="PS51192">
    <property type="entry name" value="HELICASE_ATP_BIND_1"/>
    <property type="match status" value="1"/>
</dbReference>
<dbReference type="GO" id="GO:0005524">
    <property type="term" value="F:ATP binding"/>
    <property type="evidence" value="ECO:0007669"/>
    <property type="project" value="UniProtKB-KW"/>
</dbReference>